<accession>I4HP17</accession>
<name>I4HP17_MICAE</name>
<dbReference type="RefSeq" id="WP_002796597.1">
    <property type="nucleotide sequence ID" value="NZ_HE973753.1"/>
</dbReference>
<gene>
    <name evidence="1" type="ORF">MICAH_2490004</name>
</gene>
<comment type="caution">
    <text evidence="1">The sequence shown here is derived from an EMBL/GenBank/DDBJ whole genome shotgun (WGS) entry which is preliminary data.</text>
</comment>
<proteinExistence type="predicted"/>
<organism evidence="1 2">
    <name type="scientific">Microcystis aeruginosa PCC 9809</name>
    <dbReference type="NCBI Taxonomy" id="1160285"/>
    <lineage>
        <taxon>Bacteria</taxon>
        <taxon>Bacillati</taxon>
        <taxon>Cyanobacteriota</taxon>
        <taxon>Cyanophyceae</taxon>
        <taxon>Oscillatoriophycideae</taxon>
        <taxon>Chroococcales</taxon>
        <taxon>Microcystaceae</taxon>
        <taxon>Microcystis</taxon>
    </lineage>
</organism>
<dbReference type="HOGENOM" id="CLU_048962_0_0_3"/>
<dbReference type="Proteomes" id="UP000004775">
    <property type="component" value="Unassembled WGS sequence"/>
</dbReference>
<dbReference type="PANTHER" id="PTHR35309:SF4">
    <property type="entry name" value="TOCOPHEROL CYCLASE"/>
    <property type="match status" value="1"/>
</dbReference>
<evidence type="ECO:0000313" key="1">
    <source>
        <dbReference type="EMBL" id="CCI23791.1"/>
    </source>
</evidence>
<reference evidence="1 2" key="1">
    <citation type="submission" date="2012-04" db="EMBL/GenBank/DDBJ databases">
        <authorList>
            <person name="Genoscope - CEA"/>
        </authorList>
    </citation>
    <scope>NUCLEOTIDE SEQUENCE [LARGE SCALE GENOMIC DNA]</scope>
    <source>
        <strain evidence="1 2">9809</strain>
    </source>
</reference>
<protein>
    <submittedName>
        <fullName evidence="1">Putative tocopherol cyclase</fullName>
    </submittedName>
</protein>
<dbReference type="GeneID" id="66705093"/>
<dbReference type="PANTHER" id="PTHR35309">
    <property type="match status" value="1"/>
</dbReference>
<dbReference type="EMBL" id="CAIO01000167">
    <property type="protein sequence ID" value="CCI23791.1"/>
    <property type="molecule type" value="Genomic_DNA"/>
</dbReference>
<dbReference type="GO" id="GO:0009976">
    <property type="term" value="F:tocopherol cyclase activity"/>
    <property type="evidence" value="ECO:0007669"/>
    <property type="project" value="InterPro"/>
</dbReference>
<evidence type="ECO:0000313" key="2">
    <source>
        <dbReference type="Proteomes" id="UP000004775"/>
    </source>
</evidence>
<dbReference type="Pfam" id="PF14249">
    <property type="entry name" value="Tocopherol_cycl"/>
    <property type="match status" value="1"/>
</dbReference>
<dbReference type="InterPro" id="IPR025893">
    <property type="entry name" value="Tocopherol_cyclase"/>
</dbReference>
<sequence length="353" mass="40279">MSSQPPHSGYHWDGITPRFFEGWYFRVMIPQLADGFAFMYSIQDPSGGQVNSGGAVQILAIESNYLCRTFPDTDKFWASRQQLAIIHWGKTNLKIRPCLLSPSAFFESVQEGYQATANQQQGRIYDPVTGEICQWDYRVETRYSWGDNKRLPQATAGILSYLPIFDPGWQILTAHGLATGMITYGGKNYQFENVPFYSEKNWGYSFPEKWFWINCNAFPENPDLTLTAVGSTRKVLHWTESVGIIGIHWQNRFYKFDIWNSQLTWTVQPWGYWEMRATNENYTIVLIGISDHPPDRVRVPTEKGLCFACQDTLKGKLSIKLADSRGKTLINSSSGLAGLEIGGIWPSAWIKHL</sequence>
<dbReference type="AlphaFoldDB" id="I4HP17"/>